<keyword evidence="8" id="KW-0732">Signal</keyword>
<comment type="similarity">
    <text evidence="2 7">Belongs to the methyltransferase superfamily. L-isoaspartyl/D-aspartyl protein methyltransferase family.</text>
</comment>
<evidence type="ECO:0000256" key="3">
    <source>
        <dbReference type="ARBA" id="ARBA00022490"/>
    </source>
</evidence>
<accession>A0A517ZAF9</accession>
<comment type="subcellular location">
    <subcellularLocation>
        <location evidence="1 7">Cytoplasm</location>
    </subcellularLocation>
</comment>
<dbReference type="NCBIfam" id="NF001453">
    <property type="entry name" value="PRK00312.1"/>
    <property type="match status" value="1"/>
</dbReference>
<dbReference type="GO" id="GO:0032259">
    <property type="term" value="P:methylation"/>
    <property type="evidence" value="ECO:0007669"/>
    <property type="project" value="UniProtKB-KW"/>
</dbReference>
<dbReference type="KEGG" id="mri:Mal4_38170"/>
<dbReference type="AlphaFoldDB" id="A0A517ZAF9"/>
<name>A0A517ZAF9_9PLAN</name>
<dbReference type="Pfam" id="PF01135">
    <property type="entry name" value="PCMT"/>
    <property type="match status" value="1"/>
</dbReference>
<dbReference type="FunFam" id="3.40.50.150:FF:000010">
    <property type="entry name" value="Protein-L-isoaspartate O-methyltransferase"/>
    <property type="match status" value="1"/>
</dbReference>
<dbReference type="EMBL" id="CP036275">
    <property type="protein sequence ID" value="QDU39472.1"/>
    <property type="molecule type" value="Genomic_DNA"/>
</dbReference>
<dbReference type="PANTHER" id="PTHR11579">
    <property type="entry name" value="PROTEIN-L-ISOASPARTATE O-METHYLTRANSFERASE"/>
    <property type="match status" value="1"/>
</dbReference>
<evidence type="ECO:0000256" key="8">
    <source>
        <dbReference type="SAM" id="SignalP"/>
    </source>
</evidence>
<dbReference type="PROSITE" id="PS01279">
    <property type="entry name" value="PCMT"/>
    <property type="match status" value="1"/>
</dbReference>
<dbReference type="InterPro" id="IPR000682">
    <property type="entry name" value="PCMT"/>
</dbReference>
<feature type="chain" id="PRO_5022169468" description="Protein-L-isoaspartate O-methyltransferase" evidence="8">
    <location>
        <begin position="35"/>
        <end position="417"/>
    </location>
</feature>
<dbReference type="Gene3D" id="2.60.120.260">
    <property type="entry name" value="Galactose-binding domain-like"/>
    <property type="match status" value="1"/>
</dbReference>
<evidence type="ECO:0000256" key="7">
    <source>
        <dbReference type="HAMAP-Rule" id="MF_00090"/>
    </source>
</evidence>
<evidence type="ECO:0000256" key="2">
    <source>
        <dbReference type="ARBA" id="ARBA00005369"/>
    </source>
</evidence>
<organism evidence="9 10">
    <name type="scientific">Maioricimonas rarisocia</name>
    <dbReference type="NCBI Taxonomy" id="2528026"/>
    <lineage>
        <taxon>Bacteria</taxon>
        <taxon>Pseudomonadati</taxon>
        <taxon>Planctomycetota</taxon>
        <taxon>Planctomycetia</taxon>
        <taxon>Planctomycetales</taxon>
        <taxon>Planctomycetaceae</taxon>
        <taxon>Maioricimonas</taxon>
    </lineage>
</organism>
<evidence type="ECO:0000256" key="1">
    <source>
        <dbReference type="ARBA" id="ARBA00004496"/>
    </source>
</evidence>
<reference evidence="9 10" key="1">
    <citation type="submission" date="2019-02" db="EMBL/GenBank/DDBJ databases">
        <title>Deep-cultivation of Planctomycetes and their phenomic and genomic characterization uncovers novel biology.</title>
        <authorList>
            <person name="Wiegand S."/>
            <person name="Jogler M."/>
            <person name="Boedeker C."/>
            <person name="Pinto D."/>
            <person name="Vollmers J."/>
            <person name="Rivas-Marin E."/>
            <person name="Kohn T."/>
            <person name="Peeters S.H."/>
            <person name="Heuer A."/>
            <person name="Rast P."/>
            <person name="Oberbeckmann S."/>
            <person name="Bunk B."/>
            <person name="Jeske O."/>
            <person name="Meyerdierks A."/>
            <person name="Storesund J.E."/>
            <person name="Kallscheuer N."/>
            <person name="Luecker S."/>
            <person name="Lage O.M."/>
            <person name="Pohl T."/>
            <person name="Merkel B.J."/>
            <person name="Hornburger P."/>
            <person name="Mueller R.-W."/>
            <person name="Bruemmer F."/>
            <person name="Labrenz M."/>
            <person name="Spormann A.M."/>
            <person name="Op den Camp H."/>
            <person name="Overmann J."/>
            <person name="Amann R."/>
            <person name="Jetten M.S.M."/>
            <person name="Mascher T."/>
            <person name="Medema M.H."/>
            <person name="Devos D.P."/>
            <person name="Kaster A.-K."/>
            <person name="Ovreas L."/>
            <person name="Rohde M."/>
            <person name="Galperin M.Y."/>
            <person name="Jogler C."/>
        </authorList>
    </citation>
    <scope>NUCLEOTIDE SEQUENCE [LARGE SCALE GENOMIC DNA]</scope>
    <source>
        <strain evidence="9 10">Mal4</strain>
    </source>
</reference>
<keyword evidence="4 7" id="KW-0489">Methyltransferase</keyword>
<evidence type="ECO:0000256" key="6">
    <source>
        <dbReference type="ARBA" id="ARBA00022691"/>
    </source>
</evidence>
<dbReference type="NCBIfam" id="TIGR00080">
    <property type="entry name" value="pimt"/>
    <property type="match status" value="1"/>
</dbReference>
<dbReference type="GO" id="GO:0030091">
    <property type="term" value="P:protein repair"/>
    <property type="evidence" value="ECO:0007669"/>
    <property type="project" value="UniProtKB-UniRule"/>
</dbReference>
<dbReference type="PANTHER" id="PTHR11579:SF0">
    <property type="entry name" value="PROTEIN-L-ISOASPARTATE(D-ASPARTATE) O-METHYLTRANSFERASE"/>
    <property type="match status" value="1"/>
</dbReference>
<dbReference type="SUPFAM" id="SSF53335">
    <property type="entry name" value="S-adenosyl-L-methionine-dependent methyltransferases"/>
    <property type="match status" value="1"/>
</dbReference>
<protein>
    <recommendedName>
        <fullName evidence="7">Protein-L-isoaspartate O-methyltransferase</fullName>
        <ecNumber evidence="7">2.1.1.77</ecNumber>
    </recommendedName>
    <alternativeName>
        <fullName evidence="7">L-isoaspartyl protein carboxyl methyltransferase</fullName>
    </alternativeName>
    <alternativeName>
        <fullName evidence="7">Protein L-isoaspartyl methyltransferase</fullName>
    </alternativeName>
    <alternativeName>
        <fullName evidence="7">Protein-beta-aspartate methyltransferase</fullName>
        <shortName evidence="7">PIMT</shortName>
    </alternativeName>
</protein>
<dbReference type="Gene3D" id="3.40.50.150">
    <property type="entry name" value="Vaccinia Virus protein VP39"/>
    <property type="match status" value="1"/>
</dbReference>
<proteinExistence type="inferred from homology"/>
<dbReference type="HAMAP" id="MF_00090">
    <property type="entry name" value="PIMT"/>
    <property type="match status" value="1"/>
</dbReference>
<keyword evidence="5 7" id="KW-0808">Transferase</keyword>
<dbReference type="EC" id="2.1.1.77" evidence="7"/>
<dbReference type="InterPro" id="IPR029063">
    <property type="entry name" value="SAM-dependent_MTases_sf"/>
</dbReference>
<dbReference type="OrthoDB" id="9772751at2"/>
<keyword evidence="10" id="KW-1185">Reference proteome</keyword>
<feature type="signal peptide" evidence="8">
    <location>
        <begin position="1"/>
        <end position="34"/>
    </location>
</feature>
<comment type="catalytic activity">
    <reaction evidence="7">
        <text>[protein]-L-isoaspartate + S-adenosyl-L-methionine = [protein]-L-isoaspartate alpha-methyl ester + S-adenosyl-L-homocysteine</text>
        <dbReference type="Rhea" id="RHEA:12705"/>
        <dbReference type="Rhea" id="RHEA-COMP:12143"/>
        <dbReference type="Rhea" id="RHEA-COMP:12144"/>
        <dbReference type="ChEBI" id="CHEBI:57856"/>
        <dbReference type="ChEBI" id="CHEBI:59789"/>
        <dbReference type="ChEBI" id="CHEBI:90596"/>
        <dbReference type="ChEBI" id="CHEBI:90598"/>
        <dbReference type="EC" id="2.1.1.77"/>
    </reaction>
</comment>
<evidence type="ECO:0000313" key="10">
    <source>
        <dbReference type="Proteomes" id="UP000320496"/>
    </source>
</evidence>
<evidence type="ECO:0000313" key="9">
    <source>
        <dbReference type="EMBL" id="QDU39472.1"/>
    </source>
</evidence>
<feature type="active site" evidence="7">
    <location>
        <position position="98"/>
    </location>
</feature>
<dbReference type="GO" id="GO:0005737">
    <property type="term" value="C:cytoplasm"/>
    <property type="evidence" value="ECO:0007669"/>
    <property type="project" value="UniProtKB-SubCell"/>
</dbReference>
<evidence type="ECO:0000256" key="4">
    <source>
        <dbReference type="ARBA" id="ARBA00022603"/>
    </source>
</evidence>
<gene>
    <name evidence="9" type="primary">pcm_2</name>
    <name evidence="7" type="synonym">pcm</name>
    <name evidence="9" type="ORF">Mal4_38170</name>
</gene>
<comment type="function">
    <text evidence="7">Catalyzes the methyl esterification of L-isoaspartyl residues in peptides and proteins that result from spontaneous decomposition of normal L-aspartyl and L-asparaginyl residues. It plays a role in the repair and/or degradation of damaged proteins.</text>
</comment>
<keyword evidence="6 7" id="KW-0949">S-adenosyl-L-methionine</keyword>
<sequence precursor="true">MRPGLTPVFSVRCTCLSLLVLVANLLVPSGTAVAQRRDPFREARLRMVALDIAAEGVRNPRVLEAMRTVPRHLFVRPNLRHLAYLDQALDIGYKQTISPPFIVAYMTEVIDPQPEDRVLEIGTGSGYQAAVLSGLVKEVYTIEIVEQLGRRAASLLERLDYDNVHAKVGDGYQGWAEHAPFDKIIVTCSPEDIPTPLVEQLREGGKMIIPLGQRYQQVFHLLEKRDGKLVETKLLPTLFVPMTGKSEELRNVKPDPTRPQLVNGGFEELLDESGRAVGWHYQRRSRIVDEQAPEGQQYICFENVAPGRSAHMLQGMALDGSAVSAIRLSFWMQLTDVSPGQESYEKPALYLHFFDAQRRPLGQKLIGPWLSDVPQWKQVETMVSIPVRTREMIVQVGLNGATGTLCIDNIALTPITN</sequence>
<dbReference type="GO" id="GO:0004719">
    <property type="term" value="F:protein-L-isoaspartate (D-aspartate) O-methyltransferase activity"/>
    <property type="evidence" value="ECO:0007669"/>
    <property type="project" value="UniProtKB-UniRule"/>
</dbReference>
<evidence type="ECO:0000256" key="5">
    <source>
        <dbReference type="ARBA" id="ARBA00022679"/>
    </source>
</evidence>
<dbReference type="Proteomes" id="UP000320496">
    <property type="component" value="Chromosome"/>
</dbReference>
<dbReference type="CDD" id="cd02440">
    <property type="entry name" value="AdoMet_MTases"/>
    <property type="match status" value="1"/>
</dbReference>
<keyword evidence="3 7" id="KW-0963">Cytoplasm</keyword>